<keyword evidence="3" id="KW-1185">Reference proteome</keyword>
<evidence type="ECO:0000313" key="3">
    <source>
        <dbReference type="Proteomes" id="UP000075243"/>
    </source>
</evidence>
<dbReference type="AlphaFoldDB" id="A0A151T161"/>
<dbReference type="Proteomes" id="UP000075243">
    <property type="component" value="Chromosome 9"/>
</dbReference>
<protein>
    <recommendedName>
        <fullName evidence="1">Reverse transcriptase/retrotransposon-derived protein RNase H-like domain-containing protein</fullName>
    </recommendedName>
</protein>
<dbReference type="InterPro" id="IPR041577">
    <property type="entry name" value="RT_RNaseH_2"/>
</dbReference>
<dbReference type="Gramene" id="C.cajan_22537.t">
    <property type="protein sequence ID" value="C.cajan_22537.t"/>
    <property type="gene ID" value="C.cajan_22537"/>
</dbReference>
<reference evidence="2 3" key="1">
    <citation type="journal article" date="2012" name="Nat. Biotechnol.">
        <title>Draft genome sequence of pigeonpea (Cajanus cajan), an orphan legume crop of resource-poor farmers.</title>
        <authorList>
            <person name="Varshney R.K."/>
            <person name="Chen W."/>
            <person name="Li Y."/>
            <person name="Bharti A.K."/>
            <person name="Saxena R.K."/>
            <person name="Schlueter J.A."/>
            <person name="Donoghue M.T."/>
            <person name="Azam S."/>
            <person name="Fan G."/>
            <person name="Whaley A.M."/>
            <person name="Farmer A.D."/>
            <person name="Sheridan J."/>
            <person name="Iwata A."/>
            <person name="Tuteja R."/>
            <person name="Penmetsa R.V."/>
            <person name="Wu W."/>
            <person name="Upadhyaya H.D."/>
            <person name="Yang S.P."/>
            <person name="Shah T."/>
            <person name="Saxena K.B."/>
            <person name="Michael T."/>
            <person name="McCombie W.R."/>
            <person name="Yang B."/>
            <person name="Zhang G."/>
            <person name="Yang H."/>
            <person name="Wang J."/>
            <person name="Spillane C."/>
            <person name="Cook D.R."/>
            <person name="May G.D."/>
            <person name="Xu X."/>
            <person name="Jackson S.A."/>
        </authorList>
    </citation>
    <scope>NUCLEOTIDE SEQUENCE [LARGE SCALE GENOMIC DNA]</scope>
    <source>
        <strain evidence="3">cv. Asha</strain>
    </source>
</reference>
<proteinExistence type="predicted"/>
<organism evidence="2 3">
    <name type="scientific">Cajanus cajan</name>
    <name type="common">Pigeon pea</name>
    <name type="synonym">Cajanus indicus</name>
    <dbReference type="NCBI Taxonomy" id="3821"/>
    <lineage>
        <taxon>Eukaryota</taxon>
        <taxon>Viridiplantae</taxon>
        <taxon>Streptophyta</taxon>
        <taxon>Embryophyta</taxon>
        <taxon>Tracheophyta</taxon>
        <taxon>Spermatophyta</taxon>
        <taxon>Magnoliopsida</taxon>
        <taxon>eudicotyledons</taxon>
        <taxon>Gunneridae</taxon>
        <taxon>Pentapetalae</taxon>
        <taxon>rosids</taxon>
        <taxon>fabids</taxon>
        <taxon>Fabales</taxon>
        <taxon>Fabaceae</taxon>
        <taxon>Papilionoideae</taxon>
        <taxon>50 kb inversion clade</taxon>
        <taxon>NPAAA clade</taxon>
        <taxon>indigoferoid/millettioid clade</taxon>
        <taxon>Phaseoleae</taxon>
        <taxon>Cajanus</taxon>
    </lineage>
</organism>
<evidence type="ECO:0000259" key="1">
    <source>
        <dbReference type="Pfam" id="PF17919"/>
    </source>
</evidence>
<dbReference type="InterPro" id="IPR043502">
    <property type="entry name" value="DNA/RNA_pol_sf"/>
</dbReference>
<evidence type="ECO:0000313" key="2">
    <source>
        <dbReference type="EMBL" id="KYP60786.1"/>
    </source>
</evidence>
<feature type="domain" description="Reverse transcriptase/retrotransposon-derived protein RNase H-like" evidence="1">
    <location>
        <begin position="105"/>
        <end position="164"/>
    </location>
</feature>
<dbReference type="Pfam" id="PF17919">
    <property type="entry name" value="RT_RNaseH_2"/>
    <property type="match status" value="1"/>
</dbReference>
<dbReference type="SUPFAM" id="SSF56672">
    <property type="entry name" value="DNA/RNA polymerases"/>
    <property type="match status" value="1"/>
</dbReference>
<name>A0A151T161_CAJCA</name>
<sequence length="177" mass="20315">MPLPPSISSLLSSLLHLHPTLFCSPLTFSHLSFELQTTLLKHSHIFDQPHGLPLMHSYDHHITFFPNSTPICVKPYHYLHAFNFHYVALAAPLMNLLCTGQSYQWTHIEQLAFTKSQEALTIVIVLLLPDFQLFFDIETDAFTSVVAIVLLQQGHHIAYFIKKMCPKLQAFLHILRK</sequence>
<dbReference type="EMBL" id="CM003611">
    <property type="protein sequence ID" value="KYP60786.1"/>
    <property type="molecule type" value="Genomic_DNA"/>
</dbReference>
<accession>A0A151T161</accession>
<gene>
    <name evidence="2" type="ORF">KK1_023199</name>
</gene>